<sequence length="526" mass="57925">MKLTAGVACLSLASLAAADWRFRSRPELAAPRLNITVPADRNAVEKGFIFVAPYEGFEEGHRGPIQPGAYIFRDDGELVWSGVGYHSGWVANFRPDTWDGKPYLRAFQGSLDGKHGRMFGYHTLLGPDYEVAKVVKVGSHRLVSAHEFRLVDGKTALVETPIPRTVSLKPWGGTAEQNWILSGGFQEIDIDTGDVIFEWESFDHVDPKYSAFPLDFGAGLPGSGTTETDAWNYFHINSVDKDDEGNYLISARNVAAVFKINGTNGEIIWQLGGFHGGSLFTLASEDVFGYQHHARFRSRSADGKIEVITLFDNGAHSAPKKTNAFSRGRIYQLNHTDGTAKAIQTYDAPDGLSARTQGSLQILPNNNVFINWGQSGAVTEYSHEGKVLFHAYLDSAPEGIFTQSYRGFRYNWTGTPGEEPAVVAFKGARDGDLNVYVSWNGDTEAASWRFYARSAAGSREDFLGEVEREGFETHATLRYVDVSEGITVIAEAVDKDGRILRKTKAVPISLDLAHPPSELKWGSDEL</sequence>
<organism evidence="2 3">
    <name type="scientific">Colletotrichum gloeosporioides</name>
    <name type="common">Anthracnose fungus</name>
    <name type="synonym">Glomerella cingulata</name>
    <dbReference type="NCBI Taxonomy" id="474922"/>
    <lineage>
        <taxon>Eukaryota</taxon>
        <taxon>Fungi</taxon>
        <taxon>Dikarya</taxon>
        <taxon>Ascomycota</taxon>
        <taxon>Pezizomycotina</taxon>
        <taxon>Sordariomycetes</taxon>
        <taxon>Hypocreomycetidae</taxon>
        <taxon>Glomerellales</taxon>
        <taxon>Glomerellaceae</taxon>
        <taxon>Colletotrichum</taxon>
        <taxon>Colletotrichum gloeosporioides species complex</taxon>
    </lineage>
</organism>
<gene>
    <name evidence="2" type="ORF">GCG54_00003993</name>
</gene>
<name>A0A8H4C6L1_COLGL</name>
<dbReference type="PANTHER" id="PTHR35340">
    <property type="entry name" value="PQQ ENZYME REPEAT PROTEIN-RELATED"/>
    <property type="match status" value="1"/>
</dbReference>
<reference evidence="2" key="2">
    <citation type="submission" date="2020-03" db="EMBL/GenBank/DDBJ databases">
        <authorList>
            <person name="Fu F.-F."/>
            <person name="Chen J."/>
        </authorList>
    </citation>
    <scope>NUCLEOTIDE SEQUENCE</scope>
    <source>
        <strain evidence="2">Lc1</strain>
    </source>
</reference>
<dbReference type="EMBL" id="WVTB01000103">
    <property type="protein sequence ID" value="KAF3798089.1"/>
    <property type="molecule type" value="Genomic_DNA"/>
</dbReference>
<keyword evidence="3" id="KW-1185">Reference proteome</keyword>
<reference evidence="2" key="1">
    <citation type="journal article" date="2020" name="Phytopathology">
        <title>Genome sequence and comparative analysis of Colletotrichum gloeosporioides isolated from Liriodendron leaves.</title>
        <authorList>
            <person name="Fu F.F."/>
            <person name="Hao Z."/>
            <person name="Wang P."/>
            <person name="Lu Y."/>
            <person name="Xue L.J."/>
            <person name="Wei G."/>
            <person name="Tian Y."/>
            <person name="Baishi H."/>
            <person name="Xu H."/>
            <person name="Shi J."/>
            <person name="Cheng T."/>
            <person name="Wang G."/>
            <person name="Yi Y."/>
            <person name="Chen J."/>
        </authorList>
    </citation>
    <scope>NUCLEOTIDE SEQUENCE</scope>
    <source>
        <strain evidence="2">Lc1</strain>
    </source>
</reference>
<protein>
    <recommendedName>
        <fullName evidence="4">Arylsulfotransferase</fullName>
    </recommendedName>
</protein>
<dbReference type="InterPro" id="IPR039535">
    <property type="entry name" value="ASST-like"/>
</dbReference>
<evidence type="ECO:0000313" key="3">
    <source>
        <dbReference type="Proteomes" id="UP000613401"/>
    </source>
</evidence>
<dbReference type="Proteomes" id="UP000613401">
    <property type="component" value="Unassembled WGS sequence"/>
</dbReference>
<feature type="chain" id="PRO_5034946043" description="Arylsulfotransferase" evidence="1">
    <location>
        <begin position="19"/>
        <end position="526"/>
    </location>
</feature>
<evidence type="ECO:0008006" key="4">
    <source>
        <dbReference type="Google" id="ProtNLM"/>
    </source>
</evidence>
<comment type="caution">
    <text evidence="2">The sequence shown here is derived from an EMBL/GenBank/DDBJ whole genome shotgun (WGS) entry which is preliminary data.</text>
</comment>
<feature type="signal peptide" evidence="1">
    <location>
        <begin position="1"/>
        <end position="18"/>
    </location>
</feature>
<dbReference type="GeneID" id="69011149"/>
<dbReference type="InterPro" id="IPR053143">
    <property type="entry name" value="Arylsulfate_ST"/>
</dbReference>
<dbReference type="PANTHER" id="PTHR35340:SF9">
    <property type="entry name" value="ASST-DOMAIN-CONTAINING PROTEIN"/>
    <property type="match status" value="1"/>
</dbReference>
<evidence type="ECO:0000313" key="2">
    <source>
        <dbReference type="EMBL" id="KAF3798089.1"/>
    </source>
</evidence>
<dbReference type="AlphaFoldDB" id="A0A8H4C6L1"/>
<proteinExistence type="predicted"/>
<dbReference type="RefSeq" id="XP_045257249.1">
    <property type="nucleotide sequence ID" value="XM_045404049.1"/>
</dbReference>
<accession>A0A8H4C6L1</accession>
<dbReference type="Pfam" id="PF14269">
    <property type="entry name" value="Arylsulfotran_2"/>
    <property type="match status" value="1"/>
</dbReference>
<evidence type="ECO:0000256" key="1">
    <source>
        <dbReference type="SAM" id="SignalP"/>
    </source>
</evidence>
<keyword evidence="1" id="KW-0732">Signal</keyword>